<sequence length="1139" mass="126890">MIFRNTLYSLLCALTLALFQQCGQPKQFSEVDLSDAGIDFRNDIKEDQVTNIMTYEYTYNGGGVATGDVNNDGLADIYFSGNTVPNKLYLNNGDLKFEDITQQSGTSGRPLDWKTGVTMVDINGDGWLDIYVCYSGNANGEGYNKPVIRDHPKRANQLFINQGCEKGGVPVFVEQAREYGVDAKGTFSTQAYFFDYDRDGDLDLFLLNHANMFYSAYFNVKRLRNLRHPYFGNKLYRNDANKFVEVSERAKIHGSGLNFGLSASVSDLNGDQWPDIYVTNDYEEQDFCYINNRDGTFTEMSHTLFGHLSKFGMGSDIADINNDGLPEIFVADMLPEDNYRQKVLKGADEYDKYTLAVDSGYYHQYMRNTLQLNRGFASDSLPRFSEVAQIAGVSHTDWSWAPLLADYDNDGLKDLFISNGYLKDFTNLDFLKYTVNDMSQEANAQNRPVDVLAMVQKMQSTKTNRYIFKNTDGLRFENVSALWGLDRKTVSNAAAYADLDNDGDYDLVVNNLNDDASILQNHQEKIQKNNFVRIKLVGAKPNTQALGSKVSVKLADKTLVHEIYFTRGYQSSVDPVLTIGIGTTASIPEIKVQWTDGRVSTLANVKPNQLVTIAQQQAVPHENERPIIHKPILVDETSSAGLKYKHVENNFVDFKVQRLVPYQLSHLGGKLSVADINHDQNDDVFFEGSHGNSAKLFMGHDDGSFTEAEAAPWAADKYCEDIGSIFFDADGDGNEDLYVVSGGNEFMPGDTLYQDRLYKGDGKGGFMKIKNALPIESISGGSVKASDFDKDGDLDLFVGGRLVPDAYPTSPQSMLLRNDSHDGQIHFVDITTKTNAILQNAGMITDAIWADVNKDTWPDLIIAGEWIPVRVFQNIQGKEFKDVTADVGLADTQGWWSSLLAADVDHDGDIDLLAGNAGINLPLHISAKEPVQLYASDINKDSKIDPIICSYIQGKSYPLPSRDELLDQVTPLRKKFIRYADYATATIEDVIGKDLLSSAAIYKATTLQSSWFENDGHGKFVMKPLPPMAQLSSTQAFVFDDFDGDGIAEVLAAGNFYPYRVQLGRCDASFGILLKFKDGSIQTNNASEPLWLSGDIRDMAMTKFKRAPRRLIVSRNNEDATVFQLTTTNVSNRKTTAKK</sequence>
<dbReference type="Pfam" id="PF07593">
    <property type="entry name" value="UnbV_ASPIC"/>
    <property type="match status" value="1"/>
</dbReference>
<dbReference type="SUPFAM" id="SSF69318">
    <property type="entry name" value="Integrin alpha N-terminal domain"/>
    <property type="match status" value="3"/>
</dbReference>
<evidence type="ECO:0000313" key="3">
    <source>
        <dbReference type="EMBL" id="SKC51003.1"/>
    </source>
</evidence>
<dbReference type="InterPro" id="IPR027039">
    <property type="entry name" value="Crtac1"/>
</dbReference>
<dbReference type="STRING" id="688867.SAMN05660236_1110"/>
<dbReference type="InterPro" id="IPR011519">
    <property type="entry name" value="UnbV_ASPIC"/>
</dbReference>
<name>A0A1T5JIL2_9BACT</name>
<dbReference type="Proteomes" id="UP000190961">
    <property type="component" value="Unassembled WGS sequence"/>
</dbReference>
<dbReference type="PANTHER" id="PTHR16026">
    <property type="entry name" value="CARTILAGE ACIDIC PROTEIN 1"/>
    <property type="match status" value="1"/>
</dbReference>
<dbReference type="OrthoDB" id="1488345at2"/>
<dbReference type="RefSeq" id="WP_079685675.1">
    <property type="nucleotide sequence ID" value="NZ_FUZU01000001.1"/>
</dbReference>
<dbReference type="AlphaFoldDB" id="A0A1T5JIL2"/>
<evidence type="ECO:0000313" key="4">
    <source>
        <dbReference type="Proteomes" id="UP000190961"/>
    </source>
</evidence>
<dbReference type="InterPro" id="IPR013517">
    <property type="entry name" value="FG-GAP"/>
</dbReference>
<dbReference type="Pfam" id="PF13517">
    <property type="entry name" value="FG-GAP_3"/>
    <property type="match status" value="4"/>
</dbReference>
<accession>A0A1T5JIL2</accession>
<gene>
    <name evidence="3" type="ORF">SAMN05660236_1110</name>
</gene>
<evidence type="ECO:0000259" key="2">
    <source>
        <dbReference type="Pfam" id="PF07593"/>
    </source>
</evidence>
<proteinExistence type="predicted"/>
<organism evidence="3 4">
    <name type="scientific">Ohtaekwangia koreensis</name>
    <dbReference type="NCBI Taxonomy" id="688867"/>
    <lineage>
        <taxon>Bacteria</taxon>
        <taxon>Pseudomonadati</taxon>
        <taxon>Bacteroidota</taxon>
        <taxon>Cytophagia</taxon>
        <taxon>Cytophagales</taxon>
        <taxon>Fulvivirgaceae</taxon>
        <taxon>Ohtaekwangia</taxon>
    </lineage>
</organism>
<protein>
    <submittedName>
        <fullName evidence="3">Repeat domain-containing protein</fullName>
    </submittedName>
</protein>
<reference evidence="3 4" key="1">
    <citation type="submission" date="2017-02" db="EMBL/GenBank/DDBJ databases">
        <authorList>
            <person name="Peterson S.W."/>
        </authorList>
    </citation>
    <scope>NUCLEOTIDE SEQUENCE [LARGE SCALE GENOMIC DNA]</scope>
    <source>
        <strain evidence="3 4">DSM 25262</strain>
    </source>
</reference>
<feature type="domain" description="ASPIC/UnbV" evidence="2">
    <location>
        <begin position="545"/>
        <end position="612"/>
    </location>
</feature>
<keyword evidence="4" id="KW-1185">Reference proteome</keyword>
<dbReference type="InterPro" id="IPR028994">
    <property type="entry name" value="Integrin_alpha_N"/>
</dbReference>
<evidence type="ECO:0000256" key="1">
    <source>
        <dbReference type="ARBA" id="ARBA00022729"/>
    </source>
</evidence>
<dbReference type="Gene3D" id="2.130.10.130">
    <property type="entry name" value="Integrin alpha, N-terminal"/>
    <property type="match status" value="3"/>
</dbReference>
<keyword evidence="1" id="KW-0732">Signal</keyword>
<dbReference type="PANTHER" id="PTHR16026:SF0">
    <property type="entry name" value="CARTILAGE ACIDIC PROTEIN 1"/>
    <property type="match status" value="1"/>
</dbReference>
<dbReference type="EMBL" id="FUZU01000001">
    <property type="protein sequence ID" value="SKC51003.1"/>
    <property type="molecule type" value="Genomic_DNA"/>
</dbReference>